<dbReference type="AlphaFoldDB" id="A0A5J9WED1"/>
<sequence>MQPRRPPPALRLRRHASFRDLAVRLSEMARWRRRSARRSCTASPTIEGLEDVIVSVTCATSTTAFVPRGRPPGSGCSSPPALLPSSSGGSDPRRVPSGLPPLTPKMRRVKSEQALAVSAQLHRHPGGYPVPMRRVQSAQELSRVQRLFQFHHRSNQCRCLSRRQDAPAPAAQPTCALPYMSKNVRGISGAEKAATARSGDAKPTMDFDKGRAIWEFE</sequence>
<dbReference type="Proteomes" id="UP000324897">
    <property type="component" value="Chromosome 5"/>
</dbReference>
<gene>
    <name evidence="2" type="ORF">EJB05_05115</name>
</gene>
<organism evidence="2 3">
    <name type="scientific">Eragrostis curvula</name>
    <name type="common">weeping love grass</name>
    <dbReference type="NCBI Taxonomy" id="38414"/>
    <lineage>
        <taxon>Eukaryota</taxon>
        <taxon>Viridiplantae</taxon>
        <taxon>Streptophyta</taxon>
        <taxon>Embryophyta</taxon>
        <taxon>Tracheophyta</taxon>
        <taxon>Spermatophyta</taxon>
        <taxon>Magnoliopsida</taxon>
        <taxon>Liliopsida</taxon>
        <taxon>Poales</taxon>
        <taxon>Poaceae</taxon>
        <taxon>PACMAD clade</taxon>
        <taxon>Chloridoideae</taxon>
        <taxon>Eragrostideae</taxon>
        <taxon>Eragrostidinae</taxon>
        <taxon>Eragrostis</taxon>
    </lineage>
</organism>
<evidence type="ECO:0000256" key="1">
    <source>
        <dbReference type="SAM" id="MobiDB-lite"/>
    </source>
</evidence>
<dbReference type="Gramene" id="TVU45624">
    <property type="protein sequence ID" value="TVU45624"/>
    <property type="gene ID" value="EJB05_05115"/>
</dbReference>
<protein>
    <submittedName>
        <fullName evidence="2">Uncharacterized protein</fullName>
    </submittedName>
</protein>
<name>A0A5J9WED1_9POAL</name>
<reference evidence="2 3" key="1">
    <citation type="journal article" date="2019" name="Sci. Rep.">
        <title>A high-quality genome of Eragrostis curvula grass provides insights into Poaceae evolution and supports new strategies to enhance forage quality.</title>
        <authorList>
            <person name="Carballo J."/>
            <person name="Santos B.A.C.M."/>
            <person name="Zappacosta D."/>
            <person name="Garbus I."/>
            <person name="Selva J.P."/>
            <person name="Gallo C.A."/>
            <person name="Diaz A."/>
            <person name="Albertini E."/>
            <person name="Caccamo M."/>
            <person name="Echenique V."/>
        </authorList>
    </citation>
    <scope>NUCLEOTIDE SEQUENCE [LARGE SCALE GENOMIC DNA]</scope>
    <source>
        <strain evidence="3">cv. Victoria</strain>
        <tissue evidence="2">Leaf</tissue>
    </source>
</reference>
<accession>A0A5J9WED1</accession>
<keyword evidence="3" id="KW-1185">Reference proteome</keyword>
<feature type="region of interest" description="Disordered" evidence="1">
    <location>
        <begin position="64"/>
        <end position="104"/>
    </location>
</feature>
<comment type="caution">
    <text evidence="2">The sequence shown here is derived from an EMBL/GenBank/DDBJ whole genome shotgun (WGS) entry which is preliminary data.</text>
</comment>
<feature type="compositionally biased region" description="Low complexity" evidence="1">
    <location>
        <begin position="67"/>
        <end position="90"/>
    </location>
</feature>
<evidence type="ECO:0000313" key="3">
    <source>
        <dbReference type="Proteomes" id="UP000324897"/>
    </source>
</evidence>
<feature type="non-terminal residue" evidence="2">
    <location>
        <position position="1"/>
    </location>
</feature>
<dbReference type="EMBL" id="RWGY01000004">
    <property type="protein sequence ID" value="TVU45624.1"/>
    <property type="molecule type" value="Genomic_DNA"/>
</dbReference>
<evidence type="ECO:0000313" key="2">
    <source>
        <dbReference type="EMBL" id="TVU45624.1"/>
    </source>
</evidence>
<proteinExistence type="predicted"/>